<name>A0A8S1XPS9_9CILI</name>
<feature type="coiled-coil region" evidence="1">
    <location>
        <begin position="9"/>
        <end position="36"/>
    </location>
</feature>
<dbReference type="EMBL" id="CAJJDO010000133">
    <property type="protein sequence ID" value="CAD8203113.1"/>
    <property type="molecule type" value="Genomic_DNA"/>
</dbReference>
<sequence>MRIKIIQQSKELQENQQLLIQEYNQLSIENQELKQMYYKQKLSFKKSETTQNQQIILRMISILVVIKITRQIL</sequence>
<organism evidence="2 3">
    <name type="scientific">Paramecium pentaurelia</name>
    <dbReference type="NCBI Taxonomy" id="43138"/>
    <lineage>
        <taxon>Eukaryota</taxon>
        <taxon>Sar</taxon>
        <taxon>Alveolata</taxon>
        <taxon>Ciliophora</taxon>
        <taxon>Intramacronucleata</taxon>
        <taxon>Oligohymenophorea</taxon>
        <taxon>Peniculida</taxon>
        <taxon>Parameciidae</taxon>
        <taxon>Paramecium</taxon>
    </lineage>
</organism>
<accession>A0A8S1XPS9</accession>
<evidence type="ECO:0000256" key="1">
    <source>
        <dbReference type="SAM" id="Coils"/>
    </source>
</evidence>
<dbReference type="AlphaFoldDB" id="A0A8S1XPS9"/>
<dbReference type="Proteomes" id="UP000689195">
    <property type="component" value="Unassembled WGS sequence"/>
</dbReference>
<keyword evidence="3" id="KW-1185">Reference proteome</keyword>
<evidence type="ECO:0000313" key="3">
    <source>
        <dbReference type="Proteomes" id="UP000689195"/>
    </source>
</evidence>
<gene>
    <name evidence="2" type="ORF">PPENT_87.1.T1330035</name>
</gene>
<reference evidence="2" key="1">
    <citation type="submission" date="2021-01" db="EMBL/GenBank/DDBJ databases">
        <authorList>
            <consortium name="Genoscope - CEA"/>
            <person name="William W."/>
        </authorList>
    </citation>
    <scope>NUCLEOTIDE SEQUENCE</scope>
</reference>
<evidence type="ECO:0000313" key="2">
    <source>
        <dbReference type="EMBL" id="CAD8203113.1"/>
    </source>
</evidence>
<keyword evidence="1" id="KW-0175">Coiled coil</keyword>
<proteinExistence type="predicted"/>
<protein>
    <submittedName>
        <fullName evidence="2">Uncharacterized protein</fullName>
    </submittedName>
</protein>
<comment type="caution">
    <text evidence="2">The sequence shown here is derived from an EMBL/GenBank/DDBJ whole genome shotgun (WGS) entry which is preliminary data.</text>
</comment>